<proteinExistence type="inferred from homology"/>
<dbReference type="EMBL" id="BBJU01000045">
    <property type="protein sequence ID" value="GAK73507.1"/>
    <property type="molecule type" value="Genomic_DNA"/>
</dbReference>
<comment type="similarity">
    <text evidence="1">Belongs to the YciI family.</text>
</comment>
<evidence type="ECO:0000259" key="2">
    <source>
        <dbReference type="Pfam" id="PF03795"/>
    </source>
</evidence>
<evidence type="ECO:0000256" key="1">
    <source>
        <dbReference type="ARBA" id="ARBA00007689"/>
    </source>
</evidence>
<reference evidence="3 4" key="1">
    <citation type="submission" date="2014-08" db="EMBL/GenBank/DDBJ databases">
        <title>Whole genome shotgun sequence of Rhizobium rubi NBRC 13261.</title>
        <authorList>
            <person name="Katano-Makiyama Y."/>
            <person name="Hosoyama A."/>
            <person name="Hashimoto M."/>
            <person name="Hosoyama Y."/>
            <person name="Noguchi M."/>
            <person name="Tsuchikane K."/>
            <person name="Uohara A."/>
            <person name="Ohji S."/>
            <person name="Ichikawa N."/>
            <person name="Kimura A."/>
            <person name="Yamazoe A."/>
            <person name="Fujita N."/>
        </authorList>
    </citation>
    <scope>NUCLEOTIDE SEQUENCE [LARGE SCALE GENOMIC DNA]</scope>
    <source>
        <strain evidence="3 4">NBRC 13261</strain>
    </source>
</reference>
<accession>A0A081D3L1</accession>
<gene>
    <name evidence="3" type="ORF">RRU01S_45_00090</name>
</gene>
<dbReference type="AlphaFoldDB" id="A0A081D3L1"/>
<dbReference type="Gene3D" id="3.30.70.1060">
    <property type="entry name" value="Dimeric alpha+beta barrel"/>
    <property type="match status" value="1"/>
</dbReference>
<sequence length="94" mass="10275">MLAIRIALSDPQKTEARLEHLEDHRRYLRSGRVDVLQSGPIDDGVGAVTGGLVVAEVGSLDDMHAFSAGDPFVINGVYNRVNVFEWKPTIGNSR</sequence>
<evidence type="ECO:0000313" key="3">
    <source>
        <dbReference type="EMBL" id="GAK73507.1"/>
    </source>
</evidence>
<protein>
    <recommendedName>
        <fullName evidence="2">YCII-related domain-containing protein</fullName>
    </recommendedName>
</protein>
<dbReference type="eggNOG" id="COG2350">
    <property type="taxonomic scope" value="Bacteria"/>
</dbReference>
<dbReference type="Proteomes" id="UP000028701">
    <property type="component" value="Unassembled WGS sequence"/>
</dbReference>
<name>A0A081D3L1_9HYPH</name>
<dbReference type="InterPro" id="IPR005545">
    <property type="entry name" value="YCII"/>
</dbReference>
<dbReference type="RefSeq" id="WP_045232917.1">
    <property type="nucleotide sequence ID" value="NZ_BBJU01000045.1"/>
</dbReference>
<dbReference type="InterPro" id="IPR011008">
    <property type="entry name" value="Dimeric_a/b-barrel"/>
</dbReference>
<evidence type="ECO:0000313" key="4">
    <source>
        <dbReference type="Proteomes" id="UP000028701"/>
    </source>
</evidence>
<dbReference type="SUPFAM" id="SSF54909">
    <property type="entry name" value="Dimeric alpha+beta barrel"/>
    <property type="match status" value="1"/>
</dbReference>
<dbReference type="Pfam" id="PF03795">
    <property type="entry name" value="YCII"/>
    <property type="match status" value="1"/>
</dbReference>
<organism evidence="3 4">
    <name type="scientific">Agrobacterium rubi TR3 = NBRC 13261</name>
    <dbReference type="NCBI Taxonomy" id="1368415"/>
    <lineage>
        <taxon>Bacteria</taxon>
        <taxon>Pseudomonadati</taxon>
        <taxon>Pseudomonadota</taxon>
        <taxon>Alphaproteobacteria</taxon>
        <taxon>Hyphomicrobiales</taxon>
        <taxon>Rhizobiaceae</taxon>
        <taxon>Rhizobium/Agrobacterium group</taxon>
        <taxon>Agrobacterium</taxon>
    </lineage>
</organism>
<comment type="caution">
    <text evidence="3">The sequence shown here is derived from an EMBL/GenBank/DDBJ whole genome shotgun (WGS) entry which is preliminary data.</text>
</comment>
<feature type="domain" description="YCII-related" evidence="2">
    <location>
        <begin position="1"/>
        <end position="87"/>
    </location>
</feature>